<comment type="caution">
    <text evidence="5">The sequence shown here is derived from an EMBL/GenBank/DDBJ whole genome shotgun (WGS) entry which is preliminary data.</text>
</comment>
<feature type="domain" description="DUF4200" evidence="4">
    <location>
        <begin position="36"/>
        <end position="153"/>
    </location>
</feature>
<name>A0AAW1NPN8_9CHLO</name>
<feature type="region of interest" description="Disordered" evidence="3">
    <location>
        <begin position="303"/>
        <end position="322"/>
    </location>
</feature>
<proteinExistence type="predicted"/>
<protein>
    <recommendedName>
        <fullName evidence="4">DUF4200 domain-containing protein</fullName>
    </recommendedName>
</protein>
<dbReference type="InterPro" id="IPR051147">
    <property type="entry name" value="CFAP_domain-containing"/>
</dbReference>
<dbReference type="PANTHER" id="PTHR21683:SF2">
    <property type="entry name" value="COILED-COIL DOMAIN-CONTAINING PROTEIN 42 LIKE-2-LIKE"/>
    <property type="match status" value="1"/>
</dbReference>
<sequence>MAQVVSKSATPKGVTDVLNSTGPDESDKLISPAARLLEKRREIFRLQNELDEHKLKIQDKEADFQRRELLLKQRDIELQESLVRFSKFLQESDAKMARATKTAAEERRLREEKTREVEALNVGIGALHQQRRQIQSDVKKYIKFKDFLEDVLEVTRSFSTVEDLLARHATLESANNDLRQQQWRAADLTEKTGEQAQLFIKSKADEILHDNNNIALLKQELKIYQQEAYSLEAQKDSVMQAAAERTRDIGQVCLSIDGLYQRCRMPSQPNASSITEQLDVIGNRISDLATIVREARLRTVGESARDLRRTNSSKSAASVAVH</sequence>
<accession>A0AAW1NPN8</accession>
<feature type="coiled-coil region" evidence="2">
    <location>
        <begin position="36"/>
        <end position="63"/>
    </location>
</feature>
<evidence type="ECO:0000256" key="3">
    <source>
        <dbReference type="SAM" id="MobiDB-lite"/>
    </source>
</evidence>
<dbReference type="Pfam" id="PF13863">
    <property type="entry name" value="DUF4200"/>
    <property type="match status" value="1"/>
</dbReference>
<feature type="region of interest" description="Disordered" evidence="3">
    <location>
        <begin position="1"/>
        <end position="26"/>
    </location>
</feature>
<keyword evidence="6" id="KW-1185">Reference proteome</keyword>
<evidence type="ECO:0000256" key="1">
    <source>
        <dbReference type="ARBA" id="ARBA00023054"/>
    </source>
</evidence>
<dbReference type="PANTHER" id="PTHR21683">
    <property type="entry name" value="COILED-COIL DOMAIN-CONTAINING PROTEIN 42 LIKE-2-LIKE-RELATED"/>
    <property type="match status" value="1"/>
</dbReference>
<evidence type="ECO:0000259" key="4">
    <source>
        <dbReference type="Pfam" id="PF13863"/>
    </source>
</evidence>
<keyword evidence="1 2" id="KW-0175">Coiled coil</keyword>
<gene>
    <name evidence="5" type="ORF">WJX73_005797</name>
</gene>
<feature type="coiled-coil region" evidence="2">
    <location>
        <begin position="161"/>
        <end position="234"/>
    </location>
</feature>
<dbReference type="AlphaFoldDB" id="A0AAW1NPN8"/>
<dbReference type="InterPro" id="IPR025252">
    <property type="entry name" value="DUF4200"/>
</dbReference>
<evidence type="ECO:0000256" key="2">
    <source>
        <dbReference type="SAM" id="Coils"/>
    </source>
</evidence>
<evidence type="ECO:0000313" key="6">
    <source>
        <dbReference type="Proteomes" id="UP001465755"/>
    </source>
</evidence>
<dbReference type="GO" id="GO:0005856">
    <property type="term" value="C:cytoskeleton"/>
    <property type="evidence" value="ECO:0007669"/>
    <property type="project" value="UniProtKB-ARBA"/>
</dbReference>
<evidence type="ECO:0000313" key="5">
    <source>
        <dbReference type="EMBL" id="KAK9792699.1"/>
    </source>
</evidence>
<organism evidence="5 6">
    <name type="scientific">Symbiochloris irregularis</name>
    <dbReference type="NCBI Taxonomy" id="706552"/>
    <lineage>
        <taxon>Eukaryota</taxon>
        <taxon>Viridiplantae</taxon>
        <taxon>Chlorophyta</taxon>
        <taxon>core chlorophytes</taxon>
        <taxon>Trebouxiophyceae</taxon>
        <taxon>Trebouxiales</taxon>
        <taxon>Trebouxiaceae</taxon>
        <taxon>Symbiochloris</taxon>
    </lineage>
</organism>
<dbReference type="Proteomes" id="UP001465755">
    <property type="component" value="Unassembled WGS sequence"/>
</dbReference>
<reference evidence="5 6" key="1">
    <citation type="journal article" date="2024" name="Nat. Commun.">
        <title>Phylogenomics reveals the evolutionary origins of lichenization in chlorophyte algae.</title>
        <authorList>
            <person name="Puginier C."/>
            <person name="Libourel C."/>
            <person name="Otte J."/>
            <person name="Skaloud P."/>
            <person name="Haon M."/>
            <person name="Grisel S."/>
            <person name="Petersen M."/>
            <person name="Berrin J.G."/>
            <person name="Delaux P.M."/>
            <person name="Dal Grande F."/>
            <person name="Keller J."/>
        </authorList>
    </citation>
    <scope>NUCLEOTIDE SEQUENCE [LARGE SCALE GENOMIC DNA]</scope>
    <source>
        <strain evidence="5 6">SAG 2036</strain>
    </source>
</reference>
<dbReference type="EMBL" id="JALJOQ010000160">
    <property type="protein sequence ID" value="KAK9792699.1"/>
    <property type="molecule type" value="Genomic_DNA"/>
</dbReference>